<sequence>MRLGLLSLCLLQLAACTNVPPSPEQTVTVSGCPVVTRCTLDPAAPASNGELSDDSDNLMAAWGECAAKVDLVVDHNARSTQP</sequence>
<dbReference type="HOGENOM" id="CLU_155769_1_0_6"/>
<gene>
    <name evidence="2" type="ORF">B597_016660</name>
</gene>
<dbReference type="AlphaFoldDB" id="A0A061JNJ8"/>
<dbReference type="InterPro" id="IPR047737">
    <property type="entry name" value="LysC"/>
</dbReference>
<keyword evidence="1" id="KW-0732">Signal</keyword>
<feature type="signal peptide" evidence="1">
    <location>
        <begin position="1"/>
        <end position="17"/>
    </location>
</feature>
<dbReference type="eggNOG" id="ENOG5033HD0">
    <property type="taxonomic scope" value="Bacteria"/>
</dbReference>
<dbReference type="Pfam" id="PF23793">
    <property type="entry name" value="LysC"/>
    <property type="match status" value="1"/>
</dbReference>
<proteinExistence type="predicted"/>
<evidence type="ECO:0000313" key="3">
    <source>
        <dbReference type="Proteomes" id="UP000026923"/>
    </source>
</evidence>
<dbReference type="EMBL" id="AMCZ02000024">
    <property type="protein sequence ID" value="EWC40208.1"/>
    <property type="molecule type" value="Genomic_DNA"/>
</dbReference>
<name>A0A061JNJ8_STUST</name>
<dbReference type="Proteomes" id="UP000026923">
    <property type="component" value="Unassembled WGS sequence"/>
</dbReference>
<evidence type="ECO:0000313" key="2">
    <source>
        <dbReference type="EMBL" id="EWC40208.1"/>
    </source>
</evidence>
<protein>
    <submittedName>
        <fullName evidence="2">Uncharacterized protein</fullName>
    </submittedName>
</protein>
<evidence type="ECO:0000256" key="1">
    <source>
        <dbReference type="SAM" id="SignalP"/>
    </source>
</evidence>
<accession>A0A061JNJ8</accession>
<dbReference type="NCBIfam" id="NF038368">
    <property type="entry name" value="P2_Rz1"/>
    <property type="match status" value="1"/>
</dbReference>
<feature type="chain" id="PRO_5001601754" evidence="1">
    <location>
        <begin position="18"/>
        <end position="82"/>
    </location>
</feature>
<comment type="caution">
    <text evidence="2">The sequence shown here is derived from an EMBL/GenBank/DDBJ whole genome shotgun (WGS) entry which is preliminary data.</text>
</comment>
<dbReference type="InterPro" id="IPR058979">
    <property type="entry name" value="LysC-like"/>
</dbReference>
<reference evidence="2 3" key="1">
    <citation type="journal article" date="2013" name="Genome Announc.">
        <title>Draft Genome of the Nitrogen-Fixing Bacterium Pseudomonas stutzeri Strain KOS6 Isolated from Industrial Hydrocarbon Sludge.</title>
        <authorList>
            <person name="Grigoryeva T.V."/>
            <person name="Laikov A.V."/>
            <person name="Naumova R.P."/>
            <person name="Manolov A.I."/>
            <person name="Larin A.K."/>
            <person name="Karpova I.Y."/>
            <person name="Semashko T.A."/>
            <person name="Alexeev D.G."/>
            <person name="Kostryukova E.S."/>
            <person name="Muller R."/>
            <person name="Govorun V.M."/>
        </authorList>
    </citation>
    <scope>NUCLEOTIDE SEQUENCE [LARGE SCALE GENOMIC DNA]</scope>
    <source>
        <strain evidence="2 3">KOS6</strain>
    </source>
</reference>
<organism evidence="2 3">
    <name type="scientific">Stutzerimonas stutzeri KOS6</name>
    <dbReference type="NCBI Taxonomy" id="1218352"/>
    <lineage>
        <taxon>Bacteria</taxon>
        <taxon>Pseudomonadati</taxon>
        <taxon>Pseudomonadota</taxon>
        <taxon>Gammaproteobacteria</taxon>
        <taxon>Pseudomonadales</taxon>
        <taxon>Pseudomonadaceae</taxon>
        <taxon>Stutzerimonas</taxon>
    </lineage>
</organism>